<name>A0ABW1IN41_9BACL</name>
<feature type="transmembrane region" description="Helical" evidence="1">
    <location>
        <begin position="138"/>
        <end position="164"/>
    </location>
</feature>
<sequence length="180" mass="20961">MMEGTVWGGNHQNSLVHAMILFVFIVLGIAAENNPLYLIFDVHFTFTAVFYFIVFRLFGYRKALIAVSIIYLTCYFMGSFHGTRFIFALLEISFVVAFLRWKGKELLWWDLLFWFIAGPIACYFTTHHLLDEFIFTWLALLTYLVNALICVIIAEVVSTVIPLLPIGSRFFVKKKALFFW</sequence>
<gene>
    <name evidence="2" type="ORF">ACFPXP_08645</name>
</gene>
<evidence type="ECO:0000256" key="1">
    <source>
        <dbReference type="SAM" id="Phobius"/>
    </source>
</evidence>
<evidence type="ECO:0000313" key="2">
    <source>
        <dbReference type="EMBL" id="MFC5986494.1"/>
    </source>
</evidence>
<dbReference type="RefSeq" id="WP_379893823.1">
    <property type="nucleotide sequence ID" value="NZ_CBCSCT010000104.1"/>
</dbReference>
<keyword evidence="1" id="KW-1133">Transmembrane helix</keyword>
<keyword evidence="1" id="KW-0472">Membrane</keyword>
<feature type="transmembrane region" description="Helical" evidence="1">
    <location>
        <begin position="12"/>
        <end position="30"/>
    </location>
</feature>
<comment type="caution">
    <text evidence="2">The sequence shown here is derived from an EMBL/GenBank/DDBJ whole genome shotgun (WGS) entry which is preliminary data.</text>
</comment>
<evidence type="ECO:0000313" key="3">
    <source>
        <dbReference type="Proteomes" id="UP001596250"/>
    </source>
</evidence>
<keyword evidence="1" id="KW-0812">Transmembrane</keyword>
<organism evidence="2 3">
    <name type="scientific">Marinicrinis lubricantis</name>
    <dbReference type="NCBI Taxonomy" id="2086470"/>
    <lineage>
        <taxon>Bacteria</taxon>
        <taxon>Bacillati</taxon>
        <taxon>Bacillota</taxon>
        <taxon>Bacilli</taxon>
        <taxon>Bacillales</taxon>
        <taxon>Paenibacillaceae</taxon>
    </lineage>
</organism>
<feature type="transmembrane region" description="Helical" evidence="1">
    <location>
        <begin position="36"/>
        <end position="55"/>
    </location>
</feature>
<dbReference type="EMBL" id="JBHSQV010000107">
    <property type="protein sequence ID" value="MFC5986494.1"/>
    <property type="molecule type" value="Genomic_DNA"/>
</dbReference>
<keyword evidence="3" id="KW-1185">Reference proteome</keyword>
<feature type="transmembrane region" description="Helical" evidence="1">
    <location>
        <begin position="108"/>
        <end position="126"/>
    </location>
</feature>
<feature type="transmembrane region" description="Helical" evidence="1">
    <location>
        <begin position="62"/>
        <end position="78"/>
    </location>
</feature>
<dbReference type="Proteomes" id="UP001596250">
    <property type="component" value="Unassembled WGS sequence"/>
</dbReference>
<accession>A0ABW1IN41</accession>
<proteinExistence type="predicted"/>
<protein>
    <submittedName>
        <fullName evidence="2">Uncharacterized protein</fullName>
    </submittedName>
</protein>
<reference evidence="3" key="1">
    <citation type="journal article" date="2019" name="Int. J. Syst. Evol. Microbiol.">
        <title>The Global Catalogue of Microorganisms (GCM) 10K type strain sequencing project: providing services to taxonomists for standard genome sequencing and annotation.</title>
        <authorList>
            <consortium name="The Broad Institute Genomics Platform"/>
            <consortium name="The Broad Institute Genome Sequencing Center for Infectious Disease"/>
            <person name="Wu L."/>
            <person name="Ma J."/>
        </authorList>
    </citation>
    <scope>NUCLEOTIDE SEQUENCE [LARGE SCALE GENOMIC DNA]</scope>
    <source>
        <strain evidence="3">CCM 8749</strain>
    </source>
</reference>